<dbReference type="InterPro" id="IPR043129">
    <property type="entry name" value="ATPase_NBD"/>
</dbReference>
<dbReference type="InterPro" id="IPR036390">
    <property type="entry name" value="WH_DNA-bd_sf"/>
</dbReference>
<feature type="region of interest" description="Disordered" evidence="2">
    <location>
        <begin position="425"/>
        <end position="454"/>
    </location>
</feature>
<dbReference type="InterPro" id="IPR036388">
    <property type="entry name" value="WH-like_DNA-bd_sf"/>
</dbReference>
<organism evidence="3 4">
    <name type="scientific">Sanguibacter hominis ATCC BAA-789</name>
    <dbReference type="NCBI Taxonomy" id="1312740"/>
    <lineage>
        <taxon>Bacteria</taxon>
        <taxon>Bacillati</taxon>
        <taxon>Actinomycetota</taxon>
        <taxon>Actinomycetes</taxon>
        <taxon>Micrococcales</taxon>
        <taxon>Sanguibacteraceae</taxon>
        <taxon>Sanguibacter</taxon>
    </lineage>
</organism>
<accession>A0A9X5ITB2</accession>
<comment type="similarity">
    <text evidence="1">Belongs to the ROK (NagC/XylR) family.</text>
</comment>
<feature type="compositionally biased region" description="Low complexity" evidence="2">
    <location>
        <begin position="9"/>
        <end position="22"/>
    </location>
</feature>
<dbReference type="Proteomes" id="UP000774283">
    <property type="component" value="Unassembled WGS sequence"/>
</dbReference>
<keyword evidence="4" id="KW-1185">Reference proteome</keyword>
<name>A0A9X5ITB2_9MICO</name>
<dbReference type="EMBL" id="JAAXOW010000004">
    <property type="protein sequence ID" value="NKX94101.1"/>
    <property type="molecule type" value="Genomic_DNA"/>
</dbReference>
<dbReference type="PANTHER" id="PTHR18964">
    <property type="entry name" value="ROK (REPRESSOR, ORF, KINASE) FAMILY"/>
    <property type="match status" value="1"/>
</dbReference>
<proteinExistence type="inferred from homology"/>
<evidence type="ECO:0000313" key="4">
    <source>
        <dbReference type="Proteomes" id="UP000774283"/>
    </source>
</evidence>
<feature type="compositionally biased region" description="Low complexity" evidence="2">
    <location>
        <begin position="436"/>
        <end position="454"/>
    </location>
</feature>
<feature type="region of interest" description="Disordered" evidence="2">
    <location>
        <begin position="1"/>
        <end position="31"/>
    </location>
</feature>
<comment type="caution">
    <text evidence="3">The sequence shown here is derived from an EMBL/GenBank/DDBJ whole genome shotgun (WGS) entry which is preliminary data.</text>
</comment>
<dbReference type="InterPro" id="IPR000600">
    <property type="entry name" value="ROK"/>
</dbReference>
<dbReference type="RefSeq" id="WP_168448146.1">
    <property type="nucleotide sequence ID" value="NZ_JAAXOW010000004.1"/>
</dbReference>
<reference evidence="3 4" key="1">
    <citation type="submission" date="2020-04" db="EMBL/GenBank/DDBJ databases">
        <title>MicrobeNet Type strains.</title>
        <authorList>
            <person name="Nicholson A.C."/>
        </authorList>
    </citation>
    <scope>NUCLEOTIDE SEQUENCE [LARGE SCALE GENOMIC DNA]</scope>
    <source>
        <strain evidence="3 4">ATCC BAA-789</strain>
    </source>
</reference>
<dbReference type="SUPFAM" id="SSF53067">
    <property type="entry name" value="Actin-like ATPase domain"/>
    <property type="match status" value="1"/>
</dbReference>
<dbReference type="Gene3D" id="3.30.420.40">
    <property type="match status" value="2"/>
</dbReference>
<dbReference type="AlphaFoldDB" id="A0A9X5ITB2"/>
<evidence type="ECO:0000313" key="3">
    <source>
        <dbReference type="EMBL" id="NKX94101.1"/>
    </source>
</evidence>
<dbReference type="Pfam" id="PF00480">
    <property type="entry name" value="ROK"/>
    <property type="match status" value="1"/>
</dbReference>
<evidence type="ECO:0000256" key="1">
    <source>
        <dbReference type="ARBA" id="ARBA00006479"/>
    </source>
</evidence>
<dbReference type="PANTHER" id="PTHR18964:SF149">
    <property type="entry name" value="BIFUNCTIONAL UDP-N-ACETYLGLUCOSAMINE 2-EPIMERASE_N-ACETYLMANNOSAMINE KINASE"/>
    <property type="match status" value="1"/>
</dbReference>
<protein>
    <submittedName>
        <fullName evidence="3">ROK family protein</fullName>
    </submittedName>
</protein>
<gene>
    <name evidence="3" type="ORF">HF995_12615</name>
</gene>
<sequence>MNARGTGGSAAARTKATSRAHSTGAGASQSAMREHNLGLVLEQIVDATEPVSRADLAVGTGLTRATVSALVDLLVSARMVHELEPVARRTAGRPAVPLVPARGTIVGIGLEANVDYLGACAIDLAGNVIAEEIVEDDFRHSSPDEVLPLLGGLGSRVVDAATAHGARVAGACLALPGIVDRVNGPLRLAPNLGWADDDLSALRTVAPFDTIGVRVANEANLAAVAEIRALHAARPSFLYVSGEVGIGGALVDGGVVFKGDHGWSGELGHVTVDPNGPDCTCGAEGCLETYAGKDSLMAAAGLARDLPVEALIEAARLGDTRARDALARGGRALGIALSSFMNLTDINEVVLGGIYSPLTDWLVDHVHRELHKRVLTAPWVDMQVKASVSGTRAAMSGAALSVLRLVVANPGDWGALEPGAWSELDGIPAPTAADHAGAGPRPAGLGPAGQEEDA</sequence>
<dbReference type="Gene3D" id="1.10.10.10">
    <property type="entry name" value="Winged helix-like DNA-binding domain superfamily/Winged helix DNA-binding domain"/>
    <property type="match status" value="1"/>
</dbReference>
<dbReference type="SUPFAM" id="SSF46785">
    <property type="entry name" value="Winged helix' DNA-binding domain"/>
    <property type="match status" value="1"/>
</dbReference>
<evidence type="ECO:0000256" key="2">
    <source>
        <dbReference type="SAM" id="MobiDB-lite"/>
    </source>
</evidence>